<name>L8JJW7_9BACT</name>
<protein>
    <submittedName>
        <fullName evidence="1">Uncharacterized protein</fullName>
    </submittedName>
</protein>
<sequence length="201" mass="23525">MSISIYKVTTRKQSTLKGAAYLLFKGDVLSAVNWDFNRPLTDHEKNVIRSKFPFSQEDLKGFGEIFAVKEMEAKTAHDKLKLFCMYFKARRGSTYTAKKQEKANIKEVVVTEGLLNTYFSNDSFPLSYAKSINDYIRHYNYIRDINRNGIPEKSKFPNEYDARFEKQLSPEELSQYWAHLRNLGWRQNSRKVWVAPGKLDI</sequence>
<evidence type="ECO:0000313" key="1">
    <source>
        <dbReference type="EMBL" id="ELR69201.1"/>
    </source>
</evidence>
<dbReference type="AlphaFoldDB" id="L8JJW7"/>
<accession>L8JJW7</accession>
<keyword evidence="2" id="KW-1185">Reference proteome</keyword>
<organism evidence="1 2">
    <name type="scientific">Fulvivirga imtechensis AK7</name>
    <dbReference type="NCBI Taxonomy" id="1237149"/>
    <lineage>
        <taxon>Bacteria</taxon>
        <taxon>Pseudomonadati</taxon>
        <taxon>Bacteroidota</taxon>
        <taxon>Cytophagia</taxon>
        <taxon>Cytophagales</taxon>
        <taxon>Fulvivirgaceae</taxon>
        <taxon>Fulvivirga</taxon>
    </lineage>
</organism>
<proteinExistence type="predicted"/>
<evidence type="ECO:0000313" key="2">
    <source>
        <dbReference type="Proteomes" id="UP000011135"/>
    </source>
</evidence>
<dbReference type="Proteomes" id="UP000011135">
    <property type="component" value="Unassembled WGS sequence"/>
</dbReference>
<comment type="caution">
    <text evidence="1">The sequence shown here is derived from an EMBL/GenBank/DDBJ whole genome shotgun (WGS) entry which is preliminary data.</text>
</comment>
<reference evidence="1 2" key="1">
    <citation type="submission" date="2012-12" db="EMBL/GenBank/DDBJ databases">
        <title>Genome assembly of Fulvivirga imtechensis AK7.</title>
        <authorList>
            <person name="Nupur N."/>
            <person name="Khatri I."/>
            <person name="Kumar R."/>
            <person name="Subramanian S."/>
            <person name="Pinnaka A."/>
        </authorList>
    </citation>
    <scope>NUCLEOTIDE SEQUENCE [LARGE SCALE GENOMIC DNA]</scope>
    <source>
        <strain evidence="1 2">AK7</strain>
    </source>
</reference>
<gene>
    <name evidence="1" type="ORF">C900_05397</name>
</gene>
<dbReference type="EMBL" id="AMZN01000082">
    <property type="protein sequence ID" value="ELR69201.1"/>
    <property type="molecule type" value="Genomic_DNA"/>
</dbReference>
<dbReference type="STRING" id="1237149.C900_05397"/>